<proteinExistence type="predicted"/>
<feature type="compositionally biased region" description="Low complexity" evidence="1">
    <location>
        <begin position="22"/>
        <end position="36"/>
    </location>
</feature>
<organism evidence="2 3">
    <name type="scientific">[Myrmecia] bisecta</name>
    <dbReference type="NCBI Taxonomy" id="41462"/>
    <lineage>
        <taxon>Eukaryota</taxon>
        <taxon>Viridiplantae</taxon>
        <taxon>Chlorophyta</taxon>
        <taxon>core chlorophytes</taxon>
        <taxon>Trebouxiophyceae</taxon>
        <taxon>Trebouxiales</taxon>
        <taxon>Trebouxiaceae</taxon>
        <taxon>Myrmecia</taxon>
    </lineage>
</organism>
<dbReference type="Proteomes" id="UP001489004">
    <property type="component" value="Unassembled WGS sequence"/>
</dbReference>
<evidence type="ECO:0000313" key="3">
    <source>
        <dbReference type="Proteomes" id="UP001489004"/>
    </source>
</evidence>
<feature type="region of interest" description="Disordered" evidence="1">
    <location>
        <begin position="1"/>
        <end position="69"/>
    </location>
</feature>
<feature type="compositionally biased region" description="Polar residues" evidence="1">
    <location>
        <begin position="133"/>
        <end position="151"/>
    </location>
</feature>
<evidence type="ECO:0000256" key="1">
    <source>
        <dbReference type="SAM" id="MobiDB-lite"/>
    </source>
</evidence>
<gene>
    <name evidence="2" type="ORF">WJX72_004615</name>
</gene>
<name>A0AAW1PNY9_9CHLO</name>
<feature type="region of interest" description="Disordered" evidence="1">
    <location>
        <begin position="118"/>
        <end position="157"/>
    </location>
</feature>
<dbReference type="EMBL" id="JALJOR010000009">
    <property type="protein sequence ID" value="KAK9811480.1"/>
    <property type="molecule type" value="Genomic_DNA"/>
</dbReference>
<protein>
    <submittedName>
        <fullName evidence="2">Uncharacterized protein</fullName>
    </submittedName>
</protein>
<dbReference type="AlphaFoldDB" id="A0AAW1PNY9"/>
<reference evidence="2 3" key="1">
    <citation type="journal article" date="2024" name="Nat. Commun.">
        <title>Phylogenomics reveals the evolutionary origins of lichenization in chlorophyte algae.</title>
        <authorList>
            <person name="Puginier C."/>
            <person name="Libourel C."/>
            <person name="Otte J."/>
            <person name="Skaloud P."/>
            <person name="Haon M."/>
            <person name="Grisel S."/>
            <person name="Petersen M."/>
            <person name="Berrin J.G."/>
            <person name="Delaux P.M."/>
            <person name="Dal Grande F."/>
            <person name="Keller J."/>
        </authorList>
    </citation>
    <scope>NUCLEOTIDE SEQUENCE [LARGE SCALE GENOMIC DNA]</scope>
    <source>
        <strain evidence="2 3">SAG 2043</strain>
    </source>
</reference>
<keyword evidence="3" id="KW-1185">Reference proteome</keyword>
<evidence type="ECO:0000313" key="2">
    <source>
        <dbReference type="EMBL" id="KAK9811480.1"/>
    </source>
</evidence>
<comment type="caution">
    <text evidence="2">The sequence shown here is derived from an EMBL/GenBank/DDBJ whole genome shotgun (WGS) entry which is preliminary data.</text>
</comment>
<accession>A0AAW1PNY9</accession>
<feature type="compositionally biased region" description="Polar residues" evidence="1">
    <location>
        <begin position="59"/>
        <end position="69"/>
    </location>
</feature>
<sequence length="191" mass="20364">MTESFHHHWSPAPSSPQRSKLGPRSPTTPGSPSLPLASRASDFAGFNAGSPKAPFARSRSVNRTSSLKYSATAEEDIMELLEDGISLMPTSMPRPPTSSMAPRPSPLNIPRLTLPLAHSPSLTAGGLTRSTRRSLQTERTMGLTPSGSQRFPTPPDSFREVEQSERVGTAVLLLAPPCAQHAAGLVIIYAV</sequence>